<sequence>MTRTYFLAFVHVSLRLEMLVKLLKLLSLTSASSFYPYHHHPVSRTTLSGETCVSKVHSILSSLAVRWTELLCVL</sequence>
<name>A0A2M3ZNN0_9DIPT</name>
<dbReference type="AlphaFoldDB" id="A0A2M3ZNN0"/>
<organism evidence="2">
    <name type="scientific">Anopheles braziliensis</name>
    <dbReference type="NCBI Taxonomy" id="58242"/>
    <lineage>
        <taxon>Eukaryota</taxon>
        <taxon>Metazoa</taxon>
        <taxon>Ecdysozoa</taxon>
        <taxon>Arthropoda</taxon>
        <taxon>Hexapoda</taxon>
        <taxon>Insecta</taxon>
        <taxon>Pterygota</taxon>
        <taxon>Neoptera</taxon>
        <taxon>Endopterygota</taxon>
        <taxon>Diptera</taxon>
        <taxon>Nematocera</taxon>
        <taxon>Culicoidea</taxon>
        <taxon>Culicidae</taxon>
        <taxon>Anophelinae</taxon>
        <taxon>Anopheles</taxon>
    </lineage>
</organism>
<dbReference type="EMBL" id="GGFM01009385">
    <property type="protein sequence ID" value="MBW30136.1"/>
    <property type="molecule type" value="Transcribed_RNA"/>
</dbReference>
<protein>
    <submittedName>
        <fullName evidence="2">Putative secreted peptide</fullName>
    </submittedName>
</protein>
<reference evidence="2" key="1">
    <citation type="submission" date="2018-01" db="EMBL/GenBank/DDBJ databases">
        <title>An insight into the sialome of Amazonian anophelines.</title>
        <authorList>
            <person name="Ribeiro J.M."/>
            <person name="Scarpassa V."/>
            <person name="Calvo E."/>
        </authorList>
    </citation>
    <scope>NUCLEOTIDE SEQUENCE</scope>
    <source>
        <tissue evidence="2">Salivary glands</tissue>
    </source>
</reference>
<evidence type="ECO:0000313" key="2">
    <source>
        <dbReference type="EMBL" id="MBW30136.1"/>
    </source>
</evidence>
<feature type="signal peptide" evidence="1">
    <location>
        <begin position="1"/>
        <end position="31"/>
    </location>
</feature>
<keyword evidence="1" id="KW-0732">Signal</keyword>
<evidence type="ECO:0000256" key="1">
    <source>
        <dbReference type="SAM" id="SignalP"/>
    </source>
</evidence>
<feature type="chain" id="PRO_5014714308" evidence="1">
    <location>
        <begin position="32"/>
        <end position="74"/>
    </location>
</feature>
<proteinExistence type="predicted"/>
<accession>A0A2M3ZNN0</accession>